<feature type="coiled-coil region" evidence="1">
    <location>
        <begin position="143"/>
        <end position="170"/>
    </location>
</feature>
<dbReference type="AlphaFoldDB" id="A0A7S2MBQ2"/>
<proteinExistence type="predicted"/>
<accession>A0A7S2MBQ2</accession>
<keyword evidence="1" id="KW-0175">Coiled coil</keyword>
<protein>
    <submittedName>
        <fullName evidence="3">Uncharacterized protein</fullName>
    </submittedName>
</protein>
<sequence length="213" mass="24217">MLPTSSKIGNIQSILFWLTCICLHCRSHAFISPQLRAENPSLLKKQLSFGSSSPARYHAPYRYVAKQNDFEAEDDIEGVSKVVELLLEMSLEPSNEKRRGRLSLYLDSGLNKSNGELSVFIDTFQSALETAGTQVQLAAREKAVQIQRQIDSTEMQEEDLEVEKKRSNDELSIYDGDEEMMSMGKSDEERRLWALVDMMVQSKIIIKKAKDAY</sequence>
<reference evidence="3" key="1">
    <citation type="submission" date="2021-01" db="EMBL/GenBank/DDBJ databases">
        <authorList>
            <person name="Corre E."/>
            <person name="Pelletier E."/>
            <person name="Niang G."/>
            <person name="Scheremetjew M."/>
            <person name="Finn R."/>
            <person name="Kale V."/>
            <person name="Holt S."/>
            <person name="Cochrane G."/>
            <person name="Meng A."/>
            <person name="Brown T."/>
            <person name="Cohen L."/>
        </authorList>
    </citation>
    <scope>NUCLEOTIDE SEQUENCE</scope>
    <source>
        <strain evidence="3">CCMP826</strain>
    </source>
</reference>
<feature type="chain" id="PRO_5030655058" evidence="2">
    <location>
        <begin position="30"/>
        <end position="213"/>
    </location>
</feature>
<evidence type="ECO:0000256" key="2">
    <source>
        <dbReference type="SAM" id="SignalP"/>
    </source>
</evidence>
<organism evidence="3">
    <name type="scientific">Helicotheca tamesis</name>
    <dbReference type="NCBI Taxonomy" id="374047"/>
    <lineage>
        <taxon>Eukaryota</taxon>
        <taxon>Sar</taxon>
        <taxon>Stramenopiles</taxon>
        <taxon>Ochrophyta</taxon>
        <taxon>Bacillariophyta</taxon>
        <taxon>Mediophyceae</taxon>
        <taxon>Lithodesmiophycidae</taxon>
        <taxon>Lithodesmiales</taxon>
        <taxon>Lithodesmiaceae</taxon>
        <taxon>Helicotheca</taxon>
    </lineage>
</organism>
<feature type="signal peptide" evidence="2">
    <location>
        <begin position="1"/>
        <end position="29"/>
    </location>
</feature>
<keyword evidence="2" id="KW-0732">Signal</keyword>
<evidence type="ECO:0000313" key="3">
    <source>
        <dbReference type="EMBL" id="CAD9474292.1"/>
    </source>
</evidence>
<dbReference type="EMBL" id="HBGV01003406">
    <property type="protein sequence ID" value="CAD9474292.1"/>
    <property type="molecule type" value="Transcribed_RNA"/>
</dbReference>
<evidence type="ECO:0000256" key="1">
    <source>
        <dbReference type="SAM" id="Coils"/>
    </source>
</evidence>
<gene>
    <name evidence="3" type="ORF">HTAM1171_LOCUS2088</name>
</gene>
<name>A0A7S2MBQ2_9STRA</name>